<feature type="region of interest" description="Disordered" evidence="1">
    <location>
        <begin position="71"/>
        <end position="102"/>
    </location>
</feature>
<dbReference type="Proteomes" id="UP000765509">
    <property type="component" value="Unassembled WGS sequence"/>
</dbReference>
<evidence type="ECO:0000313" key="3">
    <source>
        <dbReference type="Proteomes" id="UP000765509"/>
    </source>
</evidence>
<keyword evidence="3" id="KW-1185">Reference proteome</keyword>
<evidence type="ECO:0000313" key="2">
    <source>
        <dbReference type="EMBL" id="MBW0461200.1"/>
    </source>
</evidence>
<gene>
    <name evidence="2" type="ORF">O181_000915</name>
</gene>
<dbReference type="AlphaFoldDB" id="A0A9Q3GBB6"/>
<dbReference type="EMBL" id="AVOT02000123">
    <property type="protein sequence ID" value="MBW0461200.1"/>
    <property type="molecule type" value="Genomic_DNA"/>
</dbReference>
<reference evidence="2" key="1">
    <citation type="submission" date="2021-03" db="EMBL/GenBank/DDBJ databases">
        <title>Draft genome sequence of rust myrtle Austropuccinia psidii MF-1, a brazilian biotype.</title>
        <authorList>
            <person name="Quecine M.C."/>
            <person name="Pachon D.M.R."/>
            <person name="Bonatelli M.L."/>
            <person name="Correr F.H."/>
            <person name="Franceschini L.M."/>
            <person name="Leite T.F."/>
            <person name="Margarido G.R.A."/>
            <person name="Almeida C.A."/>
            <person name="Ferrarezi J.A."/>
            <person name="Labate C.A."/>
        </authorList>
    </citation>
    <scope>NUCLEOTIDE SEQUENCE</scope>
    <source>
        <strain evidence="2">MF-1</strain>
    </source>
</reference>
<name>A0A9Q3GBB6_9BASI</name>
<accession>A0A9Q3GBB6</accession>
<protein>
    <submittedName>
        <fullName evidence="2">Uncharacterized protein</fullName>
    </submittedName>
</protein>
<organism evidence="2 3">
    <name type="scientific">Austropuccinia psidii MF-1</name>
    <dbReference type="NCBI Taxonomy" id="1389203"/>
    <lineage>
        <taxon>Eukaryota</taxon>
        <taxon>Fungi</taxon>
        <taxon>Dikarya</taxon>
        <taxon>Basidiomycota</taxon>
        <taxon>Pucciniomycotina</taxon>
        <taxon>Pucciniomycetes</taxon>
        <taxon>Pucciniales</taxon>
        <taxon>Sphaerophragmiaceae</taxon>
        <taxon>Austropuccinia</taxon>
    </lineage>
</organism>
<sequence length="102" mass="10987">MNVSGLKIDVSKATVQTTTSWRMPYISVTPITQMHVIEGPGNTPENELPARPHSDFSCGLLLNAGENAESQKPLGQIKQPSLNIPSSPEVHVGYDESIDCGK</sequence>
<comment type="caution">
    <text evidence="2">The sequence shown here is derived from an EMBL/GenBank/DDBJ whole genome shotgun (WGS) entry which is preliminary data.</text>
</comment>
<evidence type="ECO:0000256" key="1">
    <source>
        <dbReference type="SAM" id="MobiDB-lite"/>
    </source>
</evidence>
<proteinExistence type="predicted"/>